<dbReference type="EC" id="3.1.-.-" evidence="9"/>
<dbReference type="GO" id="GO:0016787">
    <property type="term" value="F:hydrolase activity"/>
    <property type="evidence" value="ECO:0007669"/>
    <property type="project" value="UniProtKB-KW"/>
</dbReference>
<evidence type="ECO:0000256" key="6">
    <source>
        <dbReference type="ARBA" id="ARBA00023118"/>
    </source>
</evidence>
<dbReference type="HAMAP" id="MF_01470">
    <property type="entry name" value="Cas1"/>
    <property type="match status" value="1"/>
</dbReference>
<dbReference type="PANTHER" id="PTHR34353:SF2">
    <property type="entry name" value="CRISPR-ASSOCIATED ENDONUCLEASE CAS1 1"/>
    <property type="match status" value="1"/>
</dbReference>
<dbReference type="NCBIfam" id="TIGR00287">
    <property type="entry name" value="cas1"/>
    <property type="match status" value="1"/>
</dbReference>
<evidence type="ECO:0000256" key="7">
    <source>
        <dbReference type="ARBA" id="ARBA00023125"/>
    </source>
</evidence>
<keyword evidence="4 9" id="KW-0378">Hydrolase</keyword>
<protein>
    <submittedName>
        <fullName evidence="9">CRISPR-associated endonuclease Cas1</fullName>
        <ecNumber evidence="9">3.1.-.-</ecNumber>
    </submittedName>
</protein>
<dbReference type="Pfam" id="PF01867">
    <property type="entry name" value="Cas_Cas1"/>
    <property type="match status" value="1"/>
</dbReference>
<evidence type="ECO:0000256" key="4">
    <source>
        <dbReference type="ARBA" id="ARBA00022801"/>
    </source>
</evidence>
<evidence type="ECO:0000256" key="1">
    <source>
        <dbReference type="ARBA" id="ARBA00022722"/>
    </source>
</evidence>
<accession>A0A644U254</accession>
<dbReference type="GO" id="GO:0051607">
    <property type="term" value="P:defense response to virus"/>
    <property type="evidence" value="ECO:0007669"/>
    <property type="project" value="UniProtKB-KW"/>
</dbReference>
<comment type="caution">
    <text evidence="9">The sequence shown here is derived from an EMBL/GenBank/DDBJ whole genome shotgun (WGS) entry which is preliminary data.</text>
</comment>
<gene>
    <name evidence="9" type="primary">cas1_1</name>
    <name evidence="9" type="ORF">SDC9_19137</name>
</gene>
<keyword evidence="5" id="KW-0460">Magnesium</keyword>
<dbReference type="Gene3D" id="3.100.10.20">
    <property type="entry name" value="CRISPR-associated endonuclease Cas1, N-terminal domain"/>
    <property type="match status" value="1"/>
</dbReference>
<evidence type="ECO:0000256" key="2">
    <source>
        <dbReference type="ARBA" id="ARBA00022723"/>
    </source>
</evidence>
<evidence type="ECO:0000256" key="3">
    <source>
        <dbReference type="ARBA" id="ARBA00022759"/>
    </source>
</evidence>
<evidence type="ECO:0000313" key="9">
    <source>
        <dbReference type="EMBL" id="MPL73338.1"/>
    </source>
</evidence>
<dbReference type="GO" id="GO:0003677">
    <property type="term" value="F:DNA binding"/>
    <property type="evidence" value="ECO:0007669"/>
    <property type="project" value="UniProtKB-KW"/>
</dbReference>
<evidence type="ECO:0000256" key="5">
    <source>
        <dbReference type="ARBA" id="ARBA00022842"/>
    </source>
</evidence>
<dbReference type="InterPro" id="IPR002729">
    <property type="entry name" value="CRISPR-assoc_Cas1"/>
</dbReference>
<keyword evidence="1" id="KW-0540">Nuclease</keyword>
<dbReference type="GO" id="GO:0004520">
    <property type="term" value="F:DNA endonuclease activity"/>
    <property type="evidence" value="ECO:0007669"/>
    <property type="project" value="InterPro"/>
</dbReference>
<keyword evidence="3 9" id="KW-0255">Endonuclease</keyword>
<dbReference type="GO" id="GO:0046872">
    <property type="term" value="F:metal ion binding"/>
    <property type="evidence" value="ECO:0007669"/>
    <property type="project" value="UniProtKB-KW"/>
</dbReference>
<dbReference type="EMBL" id="VSSQ01000072">
    <property type="protein sequence ID" value="MPL73338.1"/>
    <property type="molecule type" value="Genomic_DNA"/>
</dbReference>
<sequence>MIKRTLYFGSGAYLSVKDSQLVVQLAEDITNTKKTMPIEDIGVVILDNPQITITQRVLVQLLENNVAVITCNQFHHPIGLQLCLDSNTLQSERFQTQINASESLRKNLWQQTIVSKIYNQAMVLKDFDVPIRNMITWSNSVLSGDSKNHEARAAAYYWKNLLESHDNFKRERFGEYPNNFFNYAYAILRAITARSLVASGLLPTLGIHHKNRYNSYCLADDIMEPYRPFADKLIIDIIRKYPQEETLTTQIKQEILKLPIIDVEINKKTSPLQIAMQETTSSLAQCYNSTRRKIKYPIFGTKI</sequence>
<evidence type="ECO:0000256" key="8">
    <source>
        <dbReference type="ARBA" id="ARBA00023211"/>
    </source>
</evidence>
<dbReference type="InterPro" id="IPR042211">
    <property type="entry name" value="CRISPR-assoc_Cas1_N"/>
</dbReference>
<organism evidence="9">
    <name type="scientific">bioreactor metagenome</name>
    <dbReference type="NCBI Taxonomy" id="1076179"/>
    <lineage>
        <taxon>unclassified sequences</taxon>
        <taxon>metagenomes</taxon>
        <taxon>ecological metagenomes</taxon>
    </lineage>
</organism>
<dbReference type="AlphaFoldDB" id="A0A644U254"/>
<dbReference type="InterPro" id="IPR019855">
    <property type="entry name" value="CRISPR-assoc_Cas1_NMENI"/>
</dbReference>
<reference evidence="9" key="1">
    <citation type="submission" date="2019-08" db="EMBL/GenBank/DDBJ databases">
        <authorList>
            <person name="Kucharzyk K."/>
            <person name="Murdoch R.W."/>
            <person name="Higgins S."/>
            <person name="Loffler F."/>
        </authorList>
    </citation>
    <scope>NUCLEOTIDE SEQUENCE</scope>
</reference>
<dbReference type="PANTHER" id="PTHR34353">
    <property type="entry name" value="CRISPR-ASSOCIATED ENDONUCLEASE CAS1 1"/>
    <property type="match status" value="1"/>
</dbReference>
<keyword evidence="7" id="KW-0238">DNA-binding</keyword>
<keyword evidence="8" id="KW-0464">Manganese</keyword>
<keyword evidence="6" id="KW-0051">Antiviral defense</keyword>
<dbReference type="GO" id="GO:0043571">
    <property type="term" value="P:maintenance of CRISPR repeat elements"/>
    <property type="evidence" value="ECO:0007669"/>
    <property type="project" value="InterPro"/>
</dbReference>
<dbReference type="NCBIfam" id="TIGR03639">
    <property type="entry name" value="cas1_NMENI"/>
    <property type="match status" value="1"/>
</dbReference>
<name>A0A644U254_9ZZZZ</name>
<dbReference type="InterPro" id="IPR050646">
    <property type="entry name" value="Cas1"/>
</dbReference>
<keyword evidence="2" id="KW-0479">Metal-binding</keyword>
<proteinExistence type="inferred from homology"/>
<dbReference type="InterPro" id="IPR042206">
    <property type="entry name" value="CRISPR-assoc_Cas1_C"/>
</dbReference>
<dbReference type="Gene3D" id="1.20.120.920">
    <property type="entry name" value="CRISPR-associated endonuclease Cas1, C-terminal domain"/>
    <property type="match status" value="1"/>
</dbReference>